<dbReference type="Pfam" id="PF06179">
    <property type="entry name" value="Med22"/>
    <property type="match status" value="1"/>
</dbReference>
<dbReference type="EMBL" id="ML991879">
    <property type="protein sequence ID" value="KAF2229018.1"/>
    <property type="molecule type" value="Genomic_DNA"/>
</dbReference>
<protein>
    <recommendedName>
        <fullName evidence="8">Flagellar protein FlgN</fullName>
    </recommendedName>
</protein>
<name>A0A6A6GTX4_VIRVR</name>
<dbReference type="InterPro" id="IPR009332">
    <property type="entry name" value="Med22"/>
</dbReference>
<dbReference type="Proteomes" id="UP000800092">
    <property type="component" value="Unassembled WGS sequence"/>
</dbReference>
<organism evidence="6 7">
    <name type="scientific">Viridothelium virens</name>
    <name type="common">Speckled blister lichen</name>
    <name type="synonym">Trypethelium virens</name>
    <dbReference type="NCBI Taxonomy" id="1048519"/>
    <lineage>
        <taxon>Eukaryota</taxon>
        <taxon>Fungi</taxon>
        <taxon>Dikarya</taxon>
        <taxon>Ascomycota</taxon>
        <taxon>Pezizomycotina</taxon>
        <taxon>Dothideomycetes</taxon>
        <taxon>Dothideomycetes incertae sedis</taxon>
        <taxon>Trypetheliales</taxon>
        <taxon>Trypetheliaceae</taxon>
        <taxon>Viridothelium</taxon>
    </lineage>
</organism>
<dbReference type="GO" id="GO:0016592">
    <property type="term" value="C:mediator complex"/>
    <property type="evidence" value="ECO:0007669"/>
    <property type="project" value="InterPro"/>
</dbReference>
<evidence type="ECO:0000256" key="1">
    <source>
        <dbReference type="ARBA" id="ARBA00004123"/>
    </source>
</evidence>
<keyword evidence="4" id="KW-0804">Transcription</keyword>
<proteinExistence type="inferred from homology"/>
<evidence type="ECO:0000313" key="6">
    <source>
        <dbReference type="EMBL" id="KAF2229018.1"/>
    </source>
</evidence>
<accession>A0A6A6GTX4</accession>
<keyword evidence="7" id="KW-1185">Reference proteome</keyword>
<evidence type="ECO:0008006" key="8">
    <source>
        <dbReference type="Google" id="ProtNLM"/>
    </source>
</evidence>
<dbReference type="GO" id="GO:0003712">
    <property type="term" value="F:transcription coregulator activity"/>
    <property type="evidence" value="ECO:0007669"/>
    <property type="project" value="InterPro"/>
</dbReference>
<evidence type="ECO:0000256" key="3">
    <source>
        <dbReference type="ARBA" id="ARBA00023015"/>
    </source>
</evidence>
<comment type="subcellular location">
    <subcellularLocation>
        <location evidence="1">Nucleus</location>
    </subcellularLocation>
</comment>
<evidence type="ECO:0000256" key="2">
    <source>
        <dbReference type="ARBA" id="ARBA00005942"/>
    </source>
</evidence>
<reference evidence="6" key="1">
    <citation type="journal article" date="2020" name="Stud. Mycol.">
        <title>101 Dothideomycetes genomes: a test case for predicting lifestyles and emergence of pathogens.</title>
        <authorList>
            <person name="Haridas S."/>
            <person name="Albert R."/>
            <person name="Binder M."/>
            <person name="Bloem J."/>
            <person name="Labutti K."/>
            <person name="Salamov A."/>
            <person name="Andreopoulos B."/>
            <person name="Baker S."/>
            <person name="Barry K."/>
            <person name="Bills G."/>
            <person name="Bluhm B."/>
            <person name="Cannon C."/>
            <person name="Castanera R."/>
            <person name="Culley D."/>
            <person name="Daum C."/>
            <person name="Ezra D."/>
            <person name="Gonzalez J."/>
            <person name="Henrissat B."/>
            <person name="Kuo A."/>
            <person name="Liang C."/>
            <person name="Lipzen A."/>
            <person name="Lutzoni F."/>
            <person name="Magnuson J."/>
            <person name="Mondo S."/>
            <person name="Nolan M."/>
            <person name="Ohm R."/>
            <person name="Pangilinan J."/>
            <person name="Park H.-J."/>
            <person name="Ramirez L."/>
            <person name="Alfaro M."/>
            <person name="Sun H."/>
            <person name="Tritt A."/>
            <person name="Yoshinaga Y."/>
            <person name="Zwiers L.-H."/>
            <person name="Turgeon B."/>
            <person name="Goodwin S."/>
            <person name="Spatafora J."/>
            <person name="Crous P."/>
            <person name="Grigoriev I."/>
        </authorList>
    </citation>
    <scope>NUCLEOTIDE SEQUENCE</scope>
    <source>
        <strain evidence="6">Tuck. ex Michener</strain>
    </source>
</reference>
<dbReference type="OrthoDB" id="203279at2759"/>
<gene>
    <name evidence="6" type="ORF">EV356DRAFT_496606</name>
</gene>
<comment type="similarity">
    <text evidence="2">Belongs to the Mediator complex subunit 22 family.</text>
</comment>
<evidence type="ECO:0000313" key="7">
    <source>
        <dbReference type="Proteomes" id="UP000800092"/>
    </source>
</evidence>
<dbReference type="PANTHER" id="PTHR12434:SF6">
    <property type="entry name" value="MEDIATOR OF RNA POLYMERASE II TRANSCRIPTION SUBUNIT 22"/>
    <property type="match status" value="1"/>
</dbReference>
<sequence length="119" mass="13203">MDQSLRNAPALLARIDTATQQLIRRFENLIGLASLEKTDRNSTALNALEIDVETAALIRGAEDLTTLIRQMQEVWLFGELNTLGKSENQEKMQQSTVAVAELLNKVLSSYGREATQAEV</sequence>
<evidence type="ECO:0000256" key="4">
    <source>
        <dbReference type="ARBA" id="ARBA00023163"/>
    </source>
</evidence>
<dbReference type="GO" id="GO:0006357">
    <property type="term" value="P:regulation of transcription by RNA polymerase II"/>
    <property type="evidence" value="ECO:0007669"/>
    <property type="project" value="InterPro"/>
</dbReference>
<evidence type="ECO:0000256" key="5">
    <source>
        <dbReference type="ARBA" id="ARBA00023242"/>
    </source>
</evidence>
<keyword evidence="3" id="KW-0805">Transcription regulation</keyword>
<keyword evidence="5" id="KW-0539">Nucleus</keyword>
<dbReference type="PANTHER" id="PTHR12434">
    <property type="entry name" value="MEDIATOR OF RNA POLYMERASE II TRANSCRIPTION SUBUNIT 22"/>
    <property type="match status" value="1"/>
</dbReference>
<dbReference type="AlphaFoldDB" id="A0A6A6GTX4"/>